<dbReference type="PROSITE" id="PS51635">
    <property type="entry name" value="PNPLA"/>
    <property type="match status" value="1"/>
</dbReference>
<evidence type="ECO:0000313" key="8">
    <source>
        <dbReference type="Proteomes" id="UP000054097"/>
    </source>
</evidence>
<evidence type="ECO:0000256" key="1">
    <source>
        <dbReference type="ARBA" id="ARBA00022801"/>
    </source>
</evidence>
<comment type="caution">
    <text evidence="4">Lacks conserved residue(s) required for the propagation of feature annotation.</text>
</comment>
<dbReference type="EMBL" id="KN824443">
    <property type="protein sequence ID" value="KIM20341.1"/>
    <property type="molecule type" value="Genomic_DNA"/>
</dbReference>
<dbReference type="Pfam" id="PF01734">
    <property type="entry name" value="Patatin"/>
    <property type="match status" value="1"/>
</dbReference>
<dbReference type="InterPro" id="IPR002641">
    <property type="entry name" value="PNPLA_dom"/>
</dbReference>
<dbReference type="GO" id="GO:0019369">
    <property type="term" value="P:arachidonate metabolic process"/>
    <property type="evidence" value="ECO:0007669"/>
    <property type="project" value="TreeGrafter"/>
</dbReference>
<gene>
    <name evidence="7" type="ORF">M408DRAFT_30431</name>
</gene>
<dbReference type="GO" id="GO:0047499">
    <property type="term" value="F:calcium-independent phospholipase A2 activity"/>
    <property type="evidence" value="ECO:0007669"/>
    <property type="project" value="TreeGrafter"/>
</dbReference>
<keyword evidence="1" id="KW-0378">Hydrolase</keyword>
<proteinExistence type="predicted"/>
<dbReference type="SUPFAM" id="SSF52151">
    <property type="entry name" value="FabD/lysophospholipase-like"/>
    <property type="match status" value="1"/>
</dbReference>
<keyword evidence="8" id="KW-1185">Reference proteome</keyword>
<evidence type="ECO:0000256" key="4">
    <source>
        <dbReference type="PROSITE-ProRule" id="PRU01161"/>
    </source>
</evidence>
<evidence type="ECO:0000256" key="3">
    <source>
        <dbReference type="ARBA" id="ARBA00023098"/>
    </source>
</evidence>
<name>A0A0C3AM26_SERVB</name>
<keyword evidence="5" id="KW-1133">Transmembrane helix</keyword>
<keyword evidence="5" id="KW-0812">Transmembrane</keyword>
<sequence>MPLYSALTSCEANLCLLSFDAGGARGITQLKILTELMRQLNFNAGSERHKRPGDAFNVIGGVGTGGFITILLVVLGFDANKALEEFITISANVLENGELGAQARTTTAEEYIRMLKKWNLREVRDYWIQIIAQTTENWRFLSHTSTMLDLTAFSEALKQAKALPVTLATPSLFTSVSISKDSATFEYAGGDLNLGYPTAESITEAYGVFGPKAQVACIPSMGSGYLGTVSVPEGSDLATWNTFLFDLVKDSENISTSITVSTLLKGWNEGQARRTLILDRQLPIGLPSLPTCLFHRKSISVPSL</sequence>
<dbReference type="InterPro" id="IPR016035">
    <property type="entry name" value="Acyl_Trfase/lysoPLipase"/>
</dbReference>
<evidence type="ECO:0000256" key="5">
    <source>
        <dbReference type="SAM" id="Phobius"/>
    </source>
</evidence>
<keyword evidence="3" id="KW-0443">Lipid metabolism</keyword>
<dbReference type="Proteomes" id="UP000054097">
    <property type="component" value="Unassembled WGS sequence"/>
</dbReference>
<evidence type="ECO:0000259" key="6">
    <source>
        <dbReference type="PROSITE" id="PS51635"/>
    </source>
</evidence>
<reference evidence="7 8" key="1">
    <citation type="submission" date="2014-04" db="EMBL/GenBank/DDBJ databases">
        <authorList>
            <consortium name="DOE Joint Genome Institute"/>
            <person name="Kuo A."/>
            <person name="Zuccaro A."/>
            <person name="Kohler A."/>
            <person name="Nagy L.G."/>
            <person name="Floudas D."/>
            <person name="Copeland A."/>
            <person name="Barry K.W."/>
            <person name="Cichocki N."/>
            <person name="Veneault-Fourrey C."/>
            <person name="LaButti K."/>
            <person name="Lindquist E.A."/>
            <person name="Lipzen A."/>
            <person name="Lundell T."/>
            <person name="Morin E."/>
            <person name="Murat C."/>
            <person name="Sun H."/>
            <person name="Tunlid A."/>
            <person name="Henrissat B."/>
            <person name="Grigoriev I.V."/>
            <person name="Hibbett D.S."/>
            <person name="Martin F."/>
            <person name="Nordberg H.P."/>
            <person name="Cantor M.N."/>
            <person name="Hua S.X."/>
        </authorList>
    </citation>
    <scope>NUCLEOTIDE SEQUENCE [LARGE SCALE GENOMIC DNA]</scope>
    <source>
        <strain evidence="7 8">MAFF 305830</strain>
    </source>
</reference>
<dbReference type="PANTHER" id="PTHR24185">
    <property type="entry name" value="CALCIUM-INDEPENDENT PHOSPHOLIPASE A2-GAMMA"/>
    <property type="match status" value="1"/>
</dbReference>
<dbReference type="GO" id="GO:0016042">
    <property type="term" value="P:lipid catabolic process"/>
    <property type="evidence" value="ECO:0007669"/>
    <property type="project" value="UniProtKB-KW"/>
</dbReference>
<dbReference type="AlphaFoldDB" id="A0A0C3AM26"/>
<evidence type="ECO:0000313" key="7">
    <source>
        <dbReference type="EMBL" id="KIM20341.1"/>
    </source>
</evidence>
<accession>A0A0C3AM26</accession>
<dbReference type="GO" id="GO:0016020">
    <property type="term" value="C:membrane"/>
    <property type="evidence" value="ECO:0007669"/>
    <property type="project" value="TreeGrafter"/>
</dbReference>
<dbReference type="Gene3D" id="3.40.1090.10">
    <property type="entry name" value="Cytosolic phospholipase A2 catalytic domain"/>
    <property type="match status" value="1"/>
</dbReference>
<dbReference type="STRING" id="933852.A0A0C3AM26"/>
<keyword evidence="2" id="KW-0442">Lipid degradation</keyword>
<keyword evidence="5" id="KW-0472">Membrane</keyword>
<reference evidence="8" key="2">
    <citation type="submission" date="2015-01" db="EMBL/GenBank/DDBJ databases">
        <title>Evolutionary Origins and Diversification of the Mycorrhizal Mutualists.</title>
        <authorList>
            <consortium name="DOE Joint Genome Institute"/>
            <consortium name="Mycorrhizal Genomics Consortium"/>
            <person name="Kohler A."/>
            <person name="Kuo A."/>
            <person name="Nagy L.G."/>
            <person name="Floudas D."/>
            <person name="Copeland A."/>
            <person name="Barry K.W."/>
            <person name="Cichocki N."/>
            <person name="Veneault-Fourrey C."/>
            <person name="LaButti K."/>
            <person name="Lindquist E.A."/>
            <person name="Lipzen A."/>
            <person name="Lundell T."/>
            <person name="Morin E."/>
            <person name="Murat C."/>
            <person name="Riley R."/>
            <person name="Ohm R."/>
            <person name="Sun H."/>
            <person name="Tunlid A."/>
            <person name="Henrissat B."/>
            <person name="Grigoriev I.V."/>
            <person name="Hibbett D.S."/>
            <person name="Martin F."/>
        </authorList>
    </citation>
    <scope>NUCLEOTIDE SEQUENCE [LARGE SCALE GENOMIC DNA]</scope>
    <source>
        <strain evidence="8">MAFF 305830</strain>
    </source>
</reference>
<dbReference type="PANTHER" id="PTHR24185:SF1">
    <property type="entry name" value="CALCIUM-INDEPENDENT PHOSPHOLIPASE A2-GAMMA"/>
    <property type="match status" value="1"/>
</dbReference>
<protein>
    <recommendedName>
        <fullName evidence="6">PNPLA domain-containing protein</fullName>
    </recommendedName>
</protein>
<dbReference type="HOGENOM" id="CLU_000288_144_2_1"/>
<dbReference type="GO" id="GO:0046486">
    <property type="term" value="P:glycerolipid metabolic process"/>
    <property type="evidence" value="ECO:0007669"/>
    <property type="project" value="UniProtKB-ARBA"/>
</dbReference>
<evidence type="ECO:0000256" key="2">
    <source>
        <dbReference type="ARBA" id="ARBA00022963"/>
    </source>
</evidence>
<feature type="domain" description="PNPLA" evidence="6">
    <location>
        <begin position="17"/>
        <end position="202"/>
    </location>
</feature>
<organism evidence="7 8">
    <name type="scientific">Serendipita vermifera MAFF 305830</name>
    <dbReference type="NCBI Taxonomy" id="933852"/>
    <lineage>
        <taxon>Eukaryota</taxon>
        <taxon>Fungi</taxon>
        <taxon>Dikarya</taxon>
        <taxon>Basidiomycota</taxon>
        <taxon>Agaricomycotina</taxon>
        <taxon>Agaricomycetes</taxon>
        <taxon>Sebacinales</taxon>
        <taxon>Serendipitaceae</taxon>
        <taxon>Serendipita</taxon>
    </lineage>
</organism>
<feature type="transmembrane region" description="Helical" evidence="5">
    <location>
        <begin position="55"/>
        <end position="77"/>
    </location>
</feature>